<accession>A0AAD5RH97</accession>
<organism evidence="2 3">
    <name type="scientific">Zalerion maritima</name>
    <dbReference type="NCBI Taxonomy" id="339359"/>
    <lineage>
        <taxon>Eukaryota</taxon>
        <taxon>Fungi</taxon>
        <taxon>Dikarya</taxon>
        <taxon>Ascomycota</taxon>
        <taxon>Pezizomycotina</taxon>
        <taxon>Sordariomycetes</taxon>
        <taxon>Lulworthiomycetidae</taxon>
        <taxon>Lulworthiales</taxon>
        <taxon>Lulworthiaceae</taxon>
        <taxon>Zalerion</taxon>
    </lineage>
</organism>
<feature type="compositionally biased region" description="Pro residues" evidence="1">
    <location>
        <begin position="151"/>
        <end position="162"/>
    </location>
</feature>
<reference evidence="2" key="1">
    <citation type="submission" date="2022-07" db="EMBL/GenBank/DDBJ databases">
        <title>Draft genome sequence of Zalerion maritima ATCC 34329, a (micro)plastics degrading marine fungus.</title>
        <authorList>
            <person name="Paco A."/>
            <person name="Goncalves M.F.M."/>
            <person name="Rocha-Santos T.A.P."/>
            <person name="Alves A."/>
        </authorList>
    </citation>
    <scope>NUCLEOTIDE SEQUENCE</scope>
    <source>
        <strain evidence="2">ATCC 34329</strain>
    </source>
</reference>
<proteinExistence type="predicted"/>
<sequence length="183" mass="19732">MSSNTEHQFRPPGYSPVEFALPYRTANPSGSTVFDSASRAGAPYAAGFQSLNTVIYGAPPTSHPRQLFPPASYPHPPVSHKRPRNNYEASSRSEERLSAVTDQTTVAGNTVLAAGGNNNNRREVVRMAKKPRQSKSTSRSSTQARSDASDAPPPIAAPPPTQPDISVYESPSFPERSHLTTWG</sequence>
<dbReference type="Proteomes" id="UP001201980">
    <property type="component" value="Unassembled WGS sequence"/>
</dbReference>
<dbReference type="EMBL" id="JAKWBI020000621">
    <property type="protein sequence ID" value="KAJ2893325.1"/>
    <property type="molecule type" value="Genomic_DNA"/>
</dbReference>
<name>A0AAD5RH97_9PEZI</name>
<comment type="caution">
    <text evidence="2">The sequence shown here is derived from an EMBL/GenBank/DDBJ whole genome shotgun (WGS) entry which is preliminary data.</text>
</comment>
<evidence type="ECO:0000313" key="3">
    <source>
        <dbReference type="Proteomes" id="UP001201980"/>
    </source>
</evidence>
<dbReference type="AlphaFoldDB" id="A0AAD5RH97"/>
<feature type="compositionally biased region" description="Low complexity" evidence="1">
    <location>
        <begin position="134"/>
        <end position="150"/>
    </location>
</feature>
<feature type="region of interest" description="Disordered" evidence="1">
    <location>
        <begin position="56"/>
        <end position="183"/>
    </location>
</feature>
<evidence type="ECO:0000313" key="2">
    <source>
        <dbReference type="EMBL" id="KAJ2893325.1"/>
    </source>
</evidence>
<gene>
    <name evidence="2" type="ORF">MKZ38_008792</name>
</gene>
<keyword evidence="3" id="KW-1185">Reference proteome</keyword>
<evidence type="ECO:0000256" key="1">
    <source>
        <dbReference type="SAM" id="MobiDB-lite"/>
    </source>
</evidence>
<protein>
    <submittedName>
        <fullName evidence="2">Uncharacterized protein</fullName>
    </submittedName>
</protein>